<evidence type="ECO:0000256" key="1">
    <source>
        <dbReference type="SAM" id="Phobius"/>
    </source>
</evidence>
<organism evidence="2 3">
    <name type="scientific">Hydrogenibacillus schlegelii</name>
    <name type="common">Bacillus schlegelii</name>
    <dbReference type="NCBI Taxonomy" id="1484"/>
    <lineage>
        <taxon>Bacteria</taxon>
        <taxon>Bacillati</taxon>
        <taxon>Bacillota</taxon>
        <taxon>Bacilli</taxon>
        <taxon>Bacillales</taxon>
        <taxon>Bacillales Family X. Incertae Sedis</taxon>
        <taxon>Hydrogenibacillus</taxon>
    </lineage>
</organism>
<keyword evidence="1" id="KW-0472">Membrane</keyword>
<keyword evidence="1" id="KW-1133">Transmembrane helix</keyword>
<evidence type="ECO:0000313" key="3">
    <source>
        <dbReference type="Proteomes" id="UP000243024"/>
    </source>
</evidence>
<gene>
    <name evidence="2" type="ORF">SA87_05230</name>
</gene>
<keyword evidence="3" id="KW-1185">Reference proteome</keyword>
<name>A0A132N9M4_HYDSH</name>
<reference evidence="2 3" key="1">
    <citation type="submission" date="2015-09" db="EMBL/GenBank/DDBJ databases">
        <title>Draft genome sequence of Hydrogenibacillus schlegelii DSM 2000.</title>
        <authorList>
            <person name="Hemp J."/>
        </authorList>
    </citation>
    <scope>NUCLEOTIDE SEQUENCE [LARGE SCALE GENOMIC DNA]</scope>
    <source>
        <strain evidence="2 3">MA 48</strain>
    </source>
</reference>
<feature type="transmembrane region" description="Helical" evidence="1">
    <location>
        <begin position="101"/>
        <end position="119"/>
    </location>
</feature>
<dbReference type="Proteomes" id="UP000243024">
    <property type="component" value="Unassembled WGS sequence"/>
</dbReference>
<proteinExistence type="predicted"/>
<comment type="caution">
    <text evidence="2">The sequence shown here is derived from an EMBL/GenBank/DDBJ whole genome shotgun (WGS) entry which is preliminary data.</text>
</comment>
<sequence>MAYAVSLLELPELRVDTDPFAIYGFNYRILTDFSFRQEFAREPGTVLARFGLTCDGGVKAELPPSLSGEELDLLGLLADIAQKRGIIGQEEIEQTLADAGYLQPALAVLILVVAVAVYVV</sequence>
<dbReference type="STRING" id="1484.SA87_05230"/>
<protein>
    <submittedName>
        <fullName evidence="2">Uncharacterized protein</fullName>
    </submittedName>
</protein>
<dbReference type="AlphaFoldDB" id="A0A132N9M4"/>
<keyword evidence="1" id="KW-0812">Transmembrane</keyword>
<accession>A0A132N9M4</accession>
<dbReference type="RefSeq" id="WP_066201889.1">
    <property type="nucleotide sequence ID" value="NZ_CBCSAS010000049.1"/>
</dbReference>
<dbReference type="EMBL" id="JXBB01000027">
    <property type="protein sequence ID" value="OAR04020.1"/>
    <property type="molecule type" value="Genomic_DNA"/>
</dbReference>
<evidence type="ECO:0000313" key="2">
    <source>
        <dbReference type="EMBL" id="OAR04020.1"/>
    </source>
</evidence>